<dbReference type="Proteomes" id="UP000091857">
    <property type="component" value="Chromosome 2"/>
</dbReference>
<organism evidence="1 2">
    <name type="scientific">Manihot esculenta</name>
    <name type="common">Cassava</name>
    <name type="synonym">Jatropha manihot</name>
    <dbReference type="NCBI Taxonomy" id="3983"/>
    <lineage>
        <taxon>Eukaryota</taxon>
        <taxon>Viridiplantae</taxon>
        <taxon>Streptophyta</taxon>
        <taxon>Embryophyta</taxon>
        <taxon>Tracheophyta</taxon>
        <taxon>Spermatophyta</taxon>
        <taxon>Magnoliopsida</taxon>
        <taxon>eudicotyledons</taxon>
        <taxon>Gunneridae</taxon>
        <taxon>Pentapetalae</taxon>
        <taxon>rosids</taxon>
        <taxon>fabids</taxon>
        <taxon>Malpighiales</taxon>
        <taxon>Euphorbiaceae</taxon>
        <taxon>Crotonoideae</taxon>
        <taxon>Manihoteae</taxon>
        <taxon>Manihot</taxon>
    </lineage>
</organism>
<reference evidence="2" key="1">
    <citation type="journal article" date="2016" name="Nat. Biotechnol.">
        <title>Sequencing wild and cultivated cassava and related species reveals extensive interspecific hybridization and genetic diversity.</title>
        <authorList>
            <person name="Bredeson J.V."/>
            <person name="Lyons J.B."/>
            <person name="Prochnik S.E."/>
            <person name="Wu G.A."/>
            <person name="Ha C.M."/>
            <person name="Edsinger-Gonzales E."/>
            <person name="Grimwood J."/>
            <person name="Schmutz J."/>
            <person name="Rabbi I.Y."/>
            <person name="Egesi C."/>
            <person name="Nauluvula P."/>
            <person name="Lebot V."/>
            <person name="Ndunguru J."/>
            <person name="Mkamilo G."/>
            <person name="Bart R.S."/>
            <person name="Setter T.L."/>
            <person name="Gleadow R.M."/>
            <person name="Kulakow P."/>
            <person name="Ferguson M.E."/>
            <person name="Rounsley S."/>
            <person name="Rokhsar D.S."/>
        </authorList>
    </citation>
    <scope>NUCLEOTIDE SEQUENCE [LARGE SCALE GENOMIC DNA]</scope>
    <source>
        <strain evidence="2">cv. AM560-2</strain>
    </source>
</reference>
<protein>
    <submittedName>
        <fullName evidence="1">Uncharacterized protein</fullName>
    </submittedName>
</protein>
<sequence>MHSGSTSPASFLGTLATSELLGTPLACLSSWTLLPPPHITLMLSSSVAHASNSSSQPYNSSCLTWQNSASPASQTHLFIQTSLSAKLNALPSLQRVCSFLKLAYFHLQGSNMSTRVQQARTNSLPAGTCASSLS</sequence>
<gene>
    <name evidence="1" type="ORF">MANES_02G216560v8</name>
</gene>
<keyword evidence="2" id="KW-1185">Reference proteome</keyword>
<evidence type="ECO:0000313" key="1">
    <source>
        <dbReference type="EMBL" id="KAG8661180.1"/>
    </source>
</evidence>
<comment type="caution">
    <text evidence="1">The sequence shown here is derived from an EMBL/GenBank/DDBJ whole genome shotgun (WGS) entry which is preliminary data.</text>
</comment>
<dbReference type="EMBL" id="CM004388">
    <property type="protein sequence ID" value="KAG8661180.1"/>
    <property type="molecule type" value="Genomic_DNA"/>
</dbReference>
<evidence type="ECO:0000313" key="2">
    <source>
        <dbReference type="Proteomes" id="UP000091857"/>
    </source>
</evidence>
<proteinExistence type="predicted"/>
<accession>A0ACB7I8V3</accession>
<name>A0ACB7I8V3_MANES</name>